<dbReference type="AlphaFoldDB" id="A0A1G9AQJ9"/>
<evidence type="ECO:0000313" key="4">
    <source>
        <dbReference type="EMBL" id="SDK29521.1"/>
    </source>
</evidence>
<dbReference type="PANTHER" id="PTHR35788:SF1">
    <property type="entry name" value="EXPORTED PROTEIN"/>
    <property type="match status" value="1"/>
</dbReference>
<feature type="transmembrane region" description="Helical" evidence="2">
    <location>
        <begin position="39"/>
        <end position="59"/>
    </location>
</feature>
<name>A0A1G9AQJ9_9ACTN</name>
<dbReference type="STRING" id="417292.SAMN05421806_10695"/>
<feature type="compositionally biased region" description="Pro residues" evidence="1">
    <location>
        <begin position="9"/>
        <end position="19"/>
    </location>
</feature>
<keyword evidence="5" id="KW-1185">Reference proteome</keyword>
<sequence>MSPSDLPQSPGPEPQPEPGPVSERPAGPRHASRRRIRPALYAAGGVVVVLGGLYAAGLISEGSGIPEGTSVDGVDLGGLSAAAARERLEQERGKAWSAPQPLRIGDETAELDPAEAGLSVDTGATVEQAGDTGSNPVTVIAGLFGGGDRTVEPVVRVDEAKMKNALGALAQKYDREERDGAVSFKNGKPDVTEARSGITLDTAGALKTLRSAFPAEEAVTLPVAESKPKVGAAEVRRAVDEFAEPAMSGPVSLTVGDSKLEVPTAALGRHLSLKADGQGRLTPELDGAGLLKDPAVARPLSSAIGAPVNAKIRLDGGRVVVTEDGRPGRKVKAAAVEAAVLPLLTKSGGQRAAEVATETVQPELTAQSIKDLGIKEQVSSYTVEFPKAAYRTINIGRAAELINGSLVKDGEEWSFNRTVGERTKENGFTDGTMILDGRYYSAPGGGVSTVATTMFNAMFFAGVKPVEYGAHSFYIERYPEGREATVAWGTLDLRWQNDSGHAIYIQTAATDHNVTVTFLGTKKYDEVKSVKGPRTNITEPKKIEGKGDKCEPQTPYEGFDVDVDRVLVKDGKEVGRKTFHTHYTPRNEIVCEPDQPAAPDVDPDPLPSQDTNTPAAPGS</sequence>
<dbReference type="InterPro" id="IPR052913">
    <property type="entry name" value="Glycopeptide_resist_protein"/>
</dbReference>
<evidence type="ECO:0000259" key="3">
    <source>
        <dbReference type="Pfam" id="PF12229"/>
    </source>
</evidence>
<feature type="domain" description="YoaR-like putative peptidoglycan binding" evidence="3">
    <location>
        <begin position="111"/>
        <end position="215"/>
    </location>
</feature>
<evidence type="ECO:0000256" key="1">
    <source>
        <dbReference type="SAM" id="MobiDB-lite"/>
    </source>
</evidence>
<dbReference type="EMBL" id="FNFF01000006">
    <property type="protein sequence ID" value="SDK29521.1"/>
    <property type="molecule type" value="Genomic_DNA"/>
</dbReference>
<evidence type="ECO:0000256" key="2">
    <source>
        <dbReference type="SAM" id="Phobius"/>
    </source>
</evidence>
<evidence type="ECO:0000313" key="5">
    <source>
        <dbReference type="Proteomes" id="UP000199155"/>
    </source>
</evidence>
<feature type="region of interest" description="Disordered" evidence="1">
    <location>
        <begin position="585"/>
        <end position="619"/>
    </location>
</feature>
<gene>
    <name evidence="4" type="ORF">SAMN05421806_10695</name>
</gene>
<feature type="region of interest" description="Disordered" evidence="1">
    <location>
        <begin position="535"/>
        <end position="556"/>
    </location>
</feature>
<dbReference type="Proteomes" id="UP000199155">
    <property type="component" value="Unassembled WGS sequence"/>
</dbReference>
<feature type="compositionally biased region" description="Basic and acidic residues" evidence="1">
    <location>
        <begin position="539"/>
        <end position="551"/>
    </location>
</feature>
<proteinExistence type="predicted"/>
<reference evidence="4 5" key="1">
    <citation type="submission" date="2016-10" db="EMBL/GenBank/DDBJ databases">
        <authorList>
            <person name="de Groot N.N."/>
        </authorList>
    </citation>
    <scope>NUCLEOTIDE SEQUENCE [LARGE SCALE GENOMIC DNA]</scope>
    <source>
        <strain evidence="4 5">CGMCC 4.5727</strain>
    </source>
</reference>
<feature type="compositionally biased region" description="Polar residues" evidence="1">
    <location>
        <begin position="608"/>
        <end position="619"/>
    </location>
</feature>
<dbReference type="Pfam" id="PF12229">
    <property type="entry name" value="PG_binding_4"/>
    <property type="match status" value="1"/>
</dbReference>
<keyword evidence="2" id="KW-0812">Transmembrane</keyword>
<keyword evidence="2" id="KW-0472">Membrane</keyword>
<keyword evidence="2" id="KW-1133">Transmembrane helix</keyword>
<dbReference type="InterPro" id="IPR022029">
    <property type="entry name" value="YoaR-like_PG-bd"/>
</dbReference>
<dbReference type="Pfam" id="PF04294">
    <property type="entry name" value="VanW"/>
    <property type="match status" value="1"/>
</dbReference>
<dbReference type="InterPro" id="IPR007391">
    <property type="entry name" value="Vancomycin_resist_VanW"/>
</dbReference>
<organism evidence="4 5">
    <name type="scientific">Streptomyces indicus</name>
    <dbReference type="NCBI Taxonomy" id="417292"/>
    <lineage>
        <taxon>Bacteria</taxon>
        <taxon>Bacillati</taxon>
        <taxon>Actinomycetota</taxon>
        <taxon>Actinomycetes</taxon>
        <taxon>Kitasatosporales</taxon>
        <taxon>Streptomycetaceae</taxon>
        <taxon>Streptomyces</taxon>
    </lineage>
</organism>
<dbReference type="PANTHER" id="PTHR35788">
    <property type="entry name" value="EXPORTED PROTEIN-RELATED"/>
    <property type="match status" value="1"/>
</dbReference>
<accession>A0A1G9AQJ9</accession>
<protein>
    <submittedName>
        <fullName evidence="4">Putative peptidoglycan binding domain-containing protein</fullName>
    </submittedName>
</protein>
<feature type="region of interest" description="Disordered" evidence="1">
    <location>
        <begin position="1"/>
        <end position="33"/>
    </location>
</feature>